<feature type="domain" description="B30.2/SPRY" evidence="5">
    <location>
        <begin position="1"/>
        <end position="190"/>
    </location>
</feature>
<dbReference type="Gene3D" id="2.60.120.920">
    <property type="match status" value="1"/>
</dbReference>
<dbReference type="InterPro" id="IPR001870">
    <property type="entry name" value="B30.2/SPRY"/>
</dbReference>
<protein>
    <recommendedName>
        <fullName evidence="5">B30.2/SPRY domain-containing protein</fullName>
    </recommendedName>
</protein>
<keyword evidence="2" id="KW-0863">Zinc-finger</keyword>
<dbReference type="GO" id="GO:0008270">
    <property type="term" value="F:zinc ion binding"/>
    <property type="evidence" value="ECO:0007669"/>
    <property type="project" value="UniProtKB-KW"/>
</dbReference>
<reference evidence="6 7" key="1">
    <citation type="submission" date="2020-08" db="EMBL/GenBank/DDBJ databases">
        <authorList>
            <person name="Newling K."/>
            <person name="Davey J."/>
            <person name="Forrester S."/>
        </authorList>
    </citation>
    <scope>NUCLEOTIDE SEQUENCE [LARGE SCALE GENOMIC DNA]</scope>
    <source>
        <strain evidence="7">Crithidia deanei Carvalho (ATCC PRA-265)</strain>
    </source>
</reference>
<dbReference type="InterPro" id="IPR045129">
    <property type="entry name" value="RNF123/RKP/RSPRY1"/>
</dbReference>
<dbReference type="VEuPathDB" id="TriTrypDB:ADEAN_000863200"/>
<evidence type="ECO:0000259" key="5">
    <source>
        <dbReference type="PROSITE" id="PS50188"/>
    </source>
</evidence>
<dbReference type="PROSITE" id="PS50188">
    <property type="entry name" value="B302_SPRY"/>
    <property type="match status" value="1"/>
</dbReference>
<sequence length="1101" mass="123252">MQGVDVSKAWAVCPGARPSVGVAHLPHGTVLTTREFSSVTNLGVGFSGGEKMVYEVLLLSAGVMQIGWSATPGGLPYSENEGVGDFPLTVAADGGRGMVWSVKGTAAEALRWKAGDVLTCLADFSAGTFEFLLNGALCATHHLPTKNKLLRQKAKWYTDSASVDELLVYYVALSLDGGESVVVNCGEAPLRYGRSGYRSLAEHTHQNGPVEMRPFAVPFPSFLNKVMECDGSCTEYTANSLDYLLYYLRRADKSQFAPNLCTFFLQNPEHHWRPVLMMLYAHLRVLQEGGAPKEAYTDLFTYLACWLPRQLFTVLSKFLVTVVLHYSAQTQVTHREHLSLLEHVVQSAEFRRSWVRHPLEFRCNLVNLFHVSTCSEKESKEILNTAKDPSIVSLDVIRRSMDCLQSQQAFWAMENRIMCLLVEDESCHRSICATVKYFIECKRTFYEPKRCCRHELPFSFAQYNLCSTLGYLFLSLTECVMPSPPPVDEEEVSSLGGLQWRASALHLLSPELFYLRPGVTELDARVGGSYKAVSQDVKEGMEEEAESASGRDDPMSEEDVPPPQSVSRRTIATSHRRAQPASLGVNWGKNATACERQWQAVFANPPNASEDDAVRETSTKHLYWMVVLGAHSYMEPALSASVQIPEQLDNMIEKYRYRVAGEMLKSLDASVNLNESRQLCAFSESTEPTVTLTNDMVMLLHTFTSFLSLLRSGYGKNFVISLGTTLSYYWSRLHLSESTDTVGNSAESPYAPDKAYLFIPVEAVDLFTNLWVFFATSTPFEGELIGDYANVALSFFDTARRRALSHAETREKVYYGMTSLLGRTEEQRKSVASFLQRQMTDNPEESFLQTTLVDCLHIYAKKGNEADVTALNFLFSLQQAEGCFLPPPRIVDESFWWLSAISDIWQSHSQQPSTRRRQVETADAVYEKLFSSVMSRQDLKMLLLSNINKCNTLLTLLSPSLPVRQSDMMTVEEVREFVSKYKVLRKNLYLFDFLCKVFCLCDQQSQEEDGNSGDVITEDQLDALRRSVMELILQSLIRIPFAAGVEDSVDNRTHLASSEQSAASVRTYLSQISSSSNSKSRAKIVDNVLLGTTTKTVTGGL</sequence>
<organism evidence="6 7">
    <name type="scientific">Angomonas deanei</name>
    <dbReference type="NCBI Taxonomy" id="59799"/>
    <lineage>
        <taxon>Eukaryota</taxon>
        <taxon>Discoba</taxon>
        <taxon>Euglenozoa</taxon>
        <taxon>Kinetoplastea</taxon>
        <taxon>Metakinetoplastina</taxon>
        <taxon>Trypanosomatida</taxon>
        <taxon>Trypanosomatidae</taxon>
        <taxon>Strigomonadinae</taxon>
        <taxon>Angomonas</taxon>
    </lineage>
</organism>
<dbReference type="PANTHER" id="PTHR13363:SF5">
    <property type="entry name" value="E3 UBIQUITIN-PROTEIN LIGASE RNF123"/>
    <property type="match status" value="1"/>
</dbReference>
<dbReference type="GO" id="GO:0004842">
    <property type="term" value="F:ubiquitin-protein transferase activity"/>
    <property type="evidence" value="ECO:0007669"/>
    <property type="project" value="InterPro"/>
</dbReference>
<accession>A0A7G2CQ49</accession>
<dbReference type="EMBL" id="LR877163">
    <property type="protein sequence ID" value="CAD2221101.1"/>
    <property type="molecule type" value="Genomic_DNA"/>
</dbReference>
<keyword evidence="1" id="KW-0479">Metal-binding</keyword>
<keyword evidence="7" id="KW-1185">Reference proteome</keyword>
<keyword evidence="3" id="KW-0862">Zinc</keyword>
<dbReference type="InterPro" id="IPR003877">
    <property type="entry name" value="SPRY_dom"/>
</dbReference>
<dbReference type="GO" id="GO:0051603">
    <property type="term" value="P:proteolysis involved in protein catabolic process"/>
    <property type="evidence" value="ECO:0007669"/>
    <property type="project" value="TreeGrafter"/>
</dbReference>
<dbReference type="GO" id="GO:0005737">
    <property type="term" value="C:cytoplasm"/>
    <property type="evidence" value="ECO:0007669"/>
    <property type="project" value="TreeGrafter"/>
</dbReference>
<proteinExistence type="predicted"/>
<evidence type="ECO:0000313" key="6">
    <source>
        <dbReference type="EMBL" id="CAD2221101.1"/>
    </source>
</evidence>
<dbReference type="Pfam" id="PF00622">
    <property type="entry name" value="SPRY"/>
    <property type="match status" value="1"/>
</dbReference>
<gene>
    <name evidence="6" type="ORF">ADEAN_000863200</name>
</gene>
<evidence type="ECO:0000256" key="1">
    <source>
        <dbReference type="ARBA" id="ARBA00022723"/>
    </source>
</evidence>
<dbReference type="PANTHER" id="PTHR13363">
    <property type="entry name" value="RING FINGER AND SRY DOMAIN-CONTAINING"/>
    <property type="match status" value="1"/>
</dbReference>
<name>A0A7G2CQ49_9TRYP</name>
<evidence type="ECO:0000256" key="4">
    <source>
        <dbReference type="SAM" id="MobiDB-lite"/>
    </source>
</evidence>
<dbReference type="InterPro" id="IPR043136">
    <property type="entry name" value="B30.2/SPRY_sf"/>
</dbReference>
<dbReference type="Proteomes" id="UP000515908">
    <property type="component" value="Chromosome 19"/>
</dbReference>
<evidence type="ECO:0000313" key="7">
    <source>
        <dbReference type="Proteomes" id="UP000515908"/>
    </source>
</evidence>
<dbReference type="AlphaFoldDB" id="A0A7G2CQ49"/>
<evidence type="ECO:0000256" key="3">
    <source>
        <dbReference type="ARBA" id="ARBA00022833"/>
    </source>
</evidence>
<evidence type="ECO:0000256" key="2">
    <source>
        <dbReference type="ARBA" id="ARBA00022771"/>
    </source>
</evidence>
<feature type="region of interest" description="Disordered" evidence="4">
    <location>
        <begin position="534"/>
        <end position="580"/>
    </location>
</feature>